<dbReference type="AlphaFoldDB" id="A0ABD1PCY3"/>
<evidence type="ECO:0000313" key="3">
    <source>
        <dbReference type="Proteomes" id="UP001604336"/>
    </source>
</evidence>
<feature type="region of interest" description="Disordered" evidence="1">
    <location>
        <begin position="159"/>
        <end position="186"/>
    </location>
</feature>
<evidence type="ECO:0008006" key="4">
    <source>
        <dbReference type="Google" id="ProtNLM"/>
    </source>
</evidence>
<gene>
    <name evidence="2" type="ORF">Adt_45163</name>
</gene>
<comment type="caution">
    <text evidence="2">The sequence shown here is derived from an EMBL/GenBank/DDBJ whole genome shotgun (WGS) entry which is preliminary data.</text>
</comment>
<name>A0ABD1PCY3_9LAMI</name>
<dbReference type="EMBL" id="JBFOLK010000014">
    <property type="protein sequence ID" value="KAL2461743.1"/>
    <property type="molecule type" value="Genomic_DNA"/>
</dbReference>
<dbReference type="Proteomes" id="UP001604336">
    <property type="component" value="Unassembled WGS sequence"/>
</dbReference>
<reference evidence="3" key="1">
    <citation type="submission" date="2024-07" db="EMBL/GenBank/DDBJ databases">
        <title>Two chromosome-level genome assemblies of Korean endemic species Abeliophyllum distichum and Forsythia ovata (Oleaceae).</title>
        <authorList>
            <person name="Jang H."/>
        </authorList>
    </citation>
    <scope>NUCLEOTIDE SEQUENCE [LARGE SCALE GENOMIC DNA]</scope>
</reference>
<evidence type="ECO:0000313" key="2">
    <source>
        <dbReference type="EMBL" id="KAL2461743.1"/>
    </source>
</evidence>
<feature type="compositionally biased region" description="Polar residues" evidence="1">
    <location>
        <begin position="174"/>
        <end position="185"/>
    </location>
</feature>
<protein>
    <recommendedName>
        <fullName evidence="4">UBN2 domain-containing protein</fullName>
    </recommendedName>
</protein>
<proteinExistence type="predicted"/>
<dbReference type="PANTHER" id="PTHR35317">
    <property type="entry name" value="OS04G0629600 PROTEIN"/>
    <property type="match status" value="1"/>
</dbReference>
<dbReference type="Pfam" id="PF14223">
    <property type="entry name" value="Retrotran_gag_2"/>
    <property type="match status" value="1"/>
</dbReference>
<sequence>MHGTSYELLTKESLWSSNPSFKFTLEFEQLTIRDDEQFKDFYTKLSDITNTAYTLGKKYSESKIVRKILRSLPDRFHSKVTVIEESKEIENMKVEEFMVSLMTYELHLQRRKKEKRSSIAFKIKNHEDEVDCEESETNENMAMLIKQFKNFLKRNQKGKNLNTSPQQKKRFPINTKQNPTTSMNRSDNRIQCHECEGFGLIASECTNTLKKYHTKKAMNITWSEDDEKDSDEDEDEDDRTTVDQVTSLTVNLTSHIDSVKNLIAGSDFLATTSEEPVHVYYNCSSMNKKL</sequence>
<dbReference type="PANTHER" id="PTHR35317:SF23">
    <property type="entry name" value="OS04G0629600 PROTEIN"/>
    <property type="match status" value="1"/>
</dbReference>
<evidence type="ECO:0000256" key="1">
    <source>
        <dbReference type="SAM" id="MobiDB-lite"/>
    </source>
</evidence>
<organism evidence="2 3">
    <name type="scientific">Abeliophyllum distichum</name>
    <dbReference type="NCBI Taxonomy" id="126358"/>
    <lineage>
        <taxon>Eukaryota</taxon>
        <taxon>Viridiplantae</taxon>
        <taxon>Streptophyta</taxon>
        <taxon>Embryophyta</taxon>
        <taxon>Tracheophyta</taxon>
        <taxon>Spermatophyta</taxon>
        <taxon>Magnoliopsida</taxon>
        <taxon>eudicotyledons</taxon>
        <taxon>Gunneridae</taxon>
        <taxon>Pentapetalae</taxon>
        <taxon>asterids</taxon>
        <taxon>lamiids</taxon>
        <taxon>Lamiales</taxon>
        <taxon>Oleaceae</taxon>
        <taxon>Forsythieae</taxon>
        <taxon>Abeliophyllum</taxon>
    </lineage>
</organism>
<keyword evidence="3" id="KW-1185">Reference proteome</keyword>
<accession>A0ABD1PCY3</accession>